<dbReference type="PANTHER" id="PTHR45982:SF1">
    <property type="entry name" value="REGULATOR OF CHROMOSOME CONDENSATION"/>
    <property type="match status" value="1"/>
</dbReference>
<dbReference type="InterPro" id="IPR051553">
    <property type="entry name" value="Ran_GTPase-activating"/>
</dbReference>
<gene>
    <name evidence="2" type="ORF">BDFB_012189</name>
</gene>
<protein>
    <submittedName>
        <fullName evidence="2">RCC1 domain containing protein</fullName>
    </submittedName>
</protein>
<reference evidence="2 3" key="1">
    <citation type="submission" date="2017-03" db="EMBL/GenBank/DDBJ databases">
        <title>Genome of the blue death feigning beetle - Asbolus verrucosus.</title>
        <authorList>
            <person name="Rider S.D."/>
        </authorList>
    </citation>
    <scope>NUCLEOTIDE SEQUENCE [LARGE SCALE GENOMIC DNA]</scope>
    <source>
        <strain evidence="2">Butters</strain>
        <tissue evidence="2">Head and leg muscle</tissue>
    </source>
</reference>
<dbReference type="PRINTS" id="PR00633">
    <property type="entry name" value="RCCNDNSATION"/>
</dbReference>
<dbReference type="PANTHER" id="PTHR45982">
    <property type="entry name" value="REGULATOR OF CHROMOSOME CONDENSATION"/>
    <property type="match status" value="1"/>
</dbReference>
<keyword evidence="3" id="KW-1185">Reference proteome</keyword>
<dbReference type="Pfam" id="PF00415">
    <property type="entry name" value="RCC1"/>
    <property type="match status" value="1"/>
</dbReference>
<evidence type="ECO:0000313" key="3">
    <source>
        <dbReference type="Proteomes" id="UP000292052"/>
    </source>
</evidence>
<comment type="caution">
    <text evidence="2">The sequence shown here is derived from an EMBL/GenBank/DDBJ whole genome shotgun (WGS) entry which is preliminary data.</text>
</comment>
<dbReference type="InterPro" id="IPR009091">
    <property type="entry name" value="RCC1/BLIP-II"/>
</dbReference>
<evidence type="ECO:0000256" key="1">
    <source>
        <dbReference type="PROSITE-ProRule" id="PRU00235"/>
    </source>
</evidence>
<name>A0A482W4L0_ASBVE</name>
<feature type="repeat" description="RCC1" evidence="1">
    <location>
        <begin position="22"/>
        <end position="74"/>
    </location>
</feature>
<dbReference type="GO" id="GO:0005085">
    <property type="term" value="F:guanyl-nucleotide exchange factor activity"/>
    <property type="evidence" value="ECO:0007669"/>
    <property type="project" value="TreeGrafter"/>
</dbReference>
<dbReference type="OrthoDB" id="61110at2759"/>
<dbReference type="STRING" id="1661398.A0A482W4L0"/>
<dbReference type="Proteomes" id="UP000292052">
    <property type="component" value="Unassembled WGS sequence"/>
</dbReference>
<proteinExistence type="predicted"/>
<dbReference type="PROSITE" id="PS50012">
    <property type="entry name" value="RCC1_3"/>
    <property type="match status" value="1"/>
</dbReference>
<dbReference type="GO" id="GO:0005737">
    <property type="term" value="C:cytoplasm"/>
    <property type="evidence" value="ECO:0007669"/>
    <property type="project" value="TreeGrafter"/>
</dbReference>
<dbReference type="Gene3D" id="2.130.10.30">
    <property type="entry name" value="Regulator of chromosome condensation 1/beta-lactamase-inhibitor protein II"/>
    <property type="match status" value="1"/>
</dbReference>
<dbReference type="PROSITE" id="PS00625">
    <property type="entry name" value="RCC1_1"/>
    <property type="match status" value="1"/>
</dbReference>
<dbReference type="AlphaFoldDB" id="A0A482W4L0"/>
<dbReference type="SUPFAM" id="SSF50985">
    <property type="entry name" value="RCC1/BLIP-II"/>
    <property type="match status" value="1"/>
</dbReference>
<dbReference type="InterPro" id="IPR000408">
    <property type="entry name" value="Reg_chr_condens"/>
</dbReference>
<sequence length="86" mass="9284">MSHEIVDICVGGMHTVCLTEEGKVFTFGCNDEGALGRITVDIEDSEYTPGEVKLPGKVIQISARDSHSAALLDDGRVFAWGTFQVI</sequence>
<dbReference type="EMBL" id="QDEB01031867">
    <property type="protein sequence ID" value="RZC39713.1"/>
    <property type="molecule type" value="Genomic_DNA"/>
</dbReference>
<organism evidence="2 3">
    <name type="scientific">Asbolus verrucosus</name>
    <name type="common">Desert ironclad beetle</name>
    <dbReference type="NCBI Taxonomy" id="1661398"/>
    <lineage>
        <taxon>Eukaryota</taxon>
        <taxon>Metazoa</taxon>
        <taxon>Ecdysozoa</taxon>
        <taxon>Arthropoda</taxon>
        <taxon>Hexapoda</taxon>
        <taxon>Insecta</taxon>
        <taxon>Pterygota</taxon>
        <taxon>Neoptera</taxon>
        <taxon>Endopterygota</taxon>
        <taxon>Coleoptera</taxon>
        <taxon>Polyphaga</taxon>
        <taxon>Cucujiformia</taxon>
        <taxon>Tenebrionidae</taxon>
        <taxon>Pimeliinae</taxon>
        <taxon>Asbolus</taxon>
    </lineage>
</organism>
<evidence type="ECO:0000313" key="2">
    <source>
        <dbReference type="EMBL" id="RZC39713.1"/>
    </source>
</evidence>
<accession>A0A482W4L0</accession>